<evidence type="ECO:0000313" key="3">
    <source>
        <dbReference type="Proteomes" id="UP000249782"/>
    </source>
</evidence>
<protein>
    <submittedName>
        <fullName evidence="2">Type I-B CRISPR-associated protein Cas5</fullName>
    </submittedName>
</protein>
<reference evidence="2 3" key="1">
    <citation type="submission" date="2018-06" db="EMBL/GenBank/DDBJ databases">
        <title>Draft genome sequence of hyperthermophilic methanogen Methanothermobacter tenebrarum sp. MCM-B 1447.</title>
        <authorList>
            <person name="Pore S.D."/>
            <person name="Dagar S."/>
            <person name="Dhakephalkar P.K."/>
        </authorList>
    </citation>
    <scope>NUCLEOTIDE SEQUENCE [LARGE SCALE GENOMIC DNA]</scope>
    <source>
        <strain evidence="2 3">MCM B 1447</strain>
    </source>
</reference>
<organism evidence="2 3">
    <name type="scientific">Methanothermobacter tenebrarum</name>
    <dbReference type="NCBI Taxonomy" id="680118"/>
    <lineage>
        <taxon>Archaea</taxon>
        <taxon>Methanobacteriati</taxon>
        <taxon>Methanobacteriota</taxon>
        <taxon>Methanomada group</taxon>
        <taxon>Methanobacteria</taxon>
        <taxon>Methanobacteriales</taxon>
        <taxon>Methanobacteriaceae</taxon>
        <taxon>Methanothermobacter</taxon>
    </lineage>
</organism>
<dbReference type="NCBIfam" id="TIGR01895">
    <property type="entry name" value="cas_Cas5t"/>
    <property type="match status" value="1"/>
</dbReference>
<dbReference type="EMBL" id="QLOE01000002">
    <property type="protein sequence ID" value="RAO79478.1"/>
    <property type="molecule type" value="Genomic_DNA"/>
</dbReference>
<dbReference type="InterPro" id="IPR013422">
    <property type="entry name" value="CRISPR-assoc_prot_Cas5_N"/>
</dbReference>
<keyword evidence="1" id="KW-0051">Antiviral defense</keyword>
<sequence>MDDTLIMEIFQPFAQYRNAFTFDYAQSYPLPPKSTIIGMLQNATGKYYDEELYNLKVSVHGLFESKFWNYQSLIKGEVSLRRRHRRLELWNAGYPLYSENIKSQRSPTYQEELFNGHYYIFLKGDKNMLLEVEESLSKPSNILYLGRSEDIIFIKNMHKNFDLKEKKVKRNIWLTYPTYIKLEDNGKTFPLKNRKFPVYSIPLKVLFKNKDRVISNKAELSNSTDRVPEFESVIYTGTDQVIYLEDKVTVEEYHVGGLVFKISKNFGWL</sequence>
<evidence type="ECO:0000313" key="2">
    <source>
        <dbReference type="EMBL" id="RAO79478.1"/>
    </source>
</evidence>
<dbReference type="Pfam" id="PF09704">
    <property type="entry name" value="Cas_Cas5d"/>
    <property type="match status" value="1"/>
</dbReference>
<dbReference type="GO" id="GO:0043571">
    <property type="term" value="P:maintenance of CRISPR repeat elements"/>
    <property type="evidence" value="ECO:0007669"/>
    <property type="project" value="InterPro"/>
</dbReference>
<dbReference type="NCBIfam" id="TIGR02593">
    <property type="entry name" value="CRISPR_cas5"/>
    <property type="match status" value="1"/>
</dbReference>
<dbReference type="Proteomes" id="UP000249782">
    <property type="component" value="Unassembled WGS sequence"/>
</dbReference>
<comment type="caution">
    <text evidence="2">The sequence shown here is derived from an EMBL/GenBank/DDBJ whole genome shotgun (WGS) entry which is preliminary data.</text>
</comment>
<dbReference type="Gene3D" id="3.30.70.2660">
    <property type="match status" value="1"/>
</dbReference>
<gene>
    <name evidence="2" type="primary">cas5b</name>
    <name evidence="2" type="ORF">DPC56_01475</name>
</gene>
<dbReference type="InterPro" id="IPR013337">
    <property type="entry name" value="CRISPR-assoc_prot_Cas5_Tneap"/>
</dbReference>
<keyword evidence="3" id="KW-1185">Reference proteome</keyword>
<accession>A0A328P9X6</accession>
<dbReference type="InterPro" id="IPR021124">
    <property type="entry name" value="CRISPR-assoc_prot_Cas5"/>
</dbReference>
<proteinExistence type="predicted"/>
<name>A0A328P9X6_9EURY</name>
<dbReference type="GO" id="GO:0051607">
    <property type="term" value="P:defense response to virus"/>
    <property type="evidence" value="ECO:0007669"/>
    <property type="project" value="UniProtKB-KW"/>
</dbReference>
<evidence type="ECO:0000256" key="1">
    <source>
        <dbReference type="ARBA" id="ARBA00023118"/>
    </source>
</evidence>
<dbReference type="AlphaFoldDB" id="A0A328P9X6"/>